<evidence type="ECO:0000313" key="1">
    <source>
        <dbReference type="EMBL" id="KAJ8666524.1"/>
    </source>
</evidence>
<dbReference type="EMBL" id="CM056744">
    <property type="protein sequence ID" value="KAJ8666524.1"/>
    <property type="molecule type" value="Genomic_DNA"/>
</dbReference>
<protein>
    <submittedName>
        <fullName evidence="1">Uncharacterized protein</fullName>
    </submittedName>
</protein>
<name>A0ACC2N653_9HYME</name>
<proteinExistence type="predicted"/>
<sequence length="142" mass="16144">MIGGLSGSLCGKFYMRIRFARVYRTGDYARLKNQQLFYEGRRDNQIKVRGHRIDLSEIERVVLNMVVVDDVAVLPKKDENSGEVSGLMFMMNEFLKNKKSYLKSNPSNLAGNCYEIFSSQKRSSLIIFGSAKYLVGALELLS</sequence>
<dbReference type="Proteomes" id="UP001239111">
    <property type="component" value="Chromosome 4"/>
</dbReference>
<gene>
    <name evidence="1" type="ORF">QAD02_008186</name>
</gene>
<reference evidence="1" key="1">
    <citation type="submission" date="2023-04" db="EMBL/GenBank/DDBJ databases">
        <title>A chromosome-level genome assembly of the parasitoid wasp Eretmocerus hayati.</title>
        <authorList>
            <person name="Zhong Y."/>
            <person name="Liu S."/>
            <person name="Liu Y."/>
        </authorList>
    </citation>
    <scope>NUCLEOTIDE SEQUENCE</scope>
    <source>
        <strain evidence="1">ZJU_SS_LIU_2023</strain>
    </source>
</reference>
<comment type="caution">
    <text evidence="1">The sequence shown here is derived from an EMBL/GenBank/DDBJ whole genome shotgun (WGS) entry which is preliminary data.</text>
</comment>
<organism evidence="1 2">
    <name type="scientific">Eretmocerus hayati</name>
    <dbReference type="NCBI Taxonomy" id="131215"/>
    <lineage>
        <taxon>Eukaryota</taxon>
        <taxon>Metazoa</taxon>
        <taxon>Ecdysozoa</taxon>
        <taxon>Arthropoda</taxon>
        <taxon>Hexapoda</taxon>
        <taxon>Insecta</taxon>
        <taxon>Pterygota</taxon>
        <taxon>Neoptera</taxon>
        <taxon>Endopterygota</taxon>
        <taxon>Hymenoptera</taxon>
        <taxon>Apocrita</taxon>
        <taxon>Proctotrupomorpha</taxon>
        <taxon>Chalcidoidea</taxon>
        <taxon>Aphelinidae</taxon>
        <taxon>Aphelininae</taxon>
        <taxon>Eretmocerus</taxon>
    </lineage>
</organism>
<keyword evidence="2" id="KW-1185">Reference proteome</keyword>
<evidence type="ECO:0000313" key="2">
    <source>
        <dbReference type="Proteomes" id="UP001239111"/>
    </source>
</evidence>
<accession>A0ACC2N653</accession>